<dbReference type="InterPro" id="IPR036156">
    <property type="entry name" value="Beta-gal/glucu_dom_sf"/>
</dbReference>
<dbReference type="InterPro" id="IPR008979">
    <property type="entry name" value="Galactose-bd-like_sf"/>
</dbReference>
<feature type="domain" description="Beta-mannosidase-like galactose-binding" evidence="7">
    <location>
        <begin position="60"/>
        <end position="224"/>
    </location>
</feature>
<evidence type="ECO:0000256" key="3">
    <source>
        <dbReference type="ARBA" id="ARBA00023295"/>
    </source>
</evidence>
<dbReference type="SUPFAM" id="SSF49785">
    <property type="entry name" value="Galactose-binding domain-like"/>
    <property type="match status" value="1"/>
</dbReference>
<reference evidence="9" key="1">
    <citation type="submission" date="2016-10" db="EMBL/GenBank/DDBJ databases">
        <authorList>
            <person name="Varghese N."/>
            <person name="Submissions S."/>
        </authorList>
    </citation>
    <scope>NUCLEOTIDE SEQUENCE [LARGE SCALE GENOMIC DNA]</scope>
    <source>
        <strain evidence="9">E92,LMG 26720,CCM 7988</strain>
    </source>
</reference>
<dbReference type="Pfam" id="PF18368">
    <property type="entry name" value="Ig_GlcNase"/>
    <property type="match status" value="1"/>
</dbReference>
<dbReference type="InterPro" id="IPR054593">
    <property type="entry name" value="Beta-mannosidase-like_N2"/>
</dbReference>
<protein>
    <submittedName>
        <fullName evidence="8">Glycosyl hydrolases family 2, TIM barrel domain</fullName>
    </submittedName>
</protein>
<dbReference type="Gene3D" id="2.60.40.10">
    <property type="entry name" value="Immunoglobulins"/>
    <property type="match status" value="3"/>
</dbReference>
<dbReference type="AlphaFoldDB" id="A0A1I5TM02"/>
<dbReference type="EMBL" id="FOXH01000006">
    <property type="protein sequence ID" value="SFP83366.1"/>
    <property type="molecule type" value="Genomic_DNA"/>
</dbReference>
<dbReference type="InterPro" id="IPR043534">
    <property type="entry name" value="EBDG/EBM"/>
</dbReference>
<dbReference type="Proteomes" id="UP000199306">
    <property type="component" value="Unassembled WGS sequence"/>
</dbReference>
<evidence type="ECO:0000313" key="9">
    <source>
        <dbReference type="Proteomes" id="UP000199306"/>
    </source>
</evidence>
<keyword evidence="3" id="KW-0326">Glycosidase</keyword>
<dbReference type="InterPro" id="IPR041351">
    <property type="entry name" value="Ig_GlcNase"/>
</dbReference>
<dbReference type="Pfam" id="PF00703">
    <property type="entry name" value="Glyco_hydro_2"/>
    <property type="match status" value="1"/>
</dbReference>
<dbReference type="PANTHER" id="PTHR43536">
    <property type="entry name" value="MANNOSYLGLYCOPROTEIN ENDO-BETA-MANNOSIDASE"/>
    <property type="match status" value="1"/>
</dbReference>
<dbReference type="SUPFAM" id="SSF49303">
    <property type="entry name" value="beta-Galactosidase/glucuronidase domain"/>
    <property type="match status" value="3"/>
</dbReference>
<feature type="domain" description="Glycoside hydrolase family 2 immunoglobulin-like beta-sandwich" evidence="4">
    <location>
        <begin position="252"/>
        <end position="350"/>
    </location>
</feature>
<evidence type="ECO:0000259" key="4">
    <source>
        <dbReference type="Pfam" id="PF00703"/>
    </source>
</evidence>
<name>A0A1I5TM02_9BACT</name>
<feature type="domain" description="Glycoside hydrolase family 2 catalytic" evidence="5">
    <location>
        <begin position="363"/>
        <end position="523"/>
    </location>
</feature>
<evidence type="ECO:0000259" key="5">
    <source>
        <dbReference type="Pfam" id="PF02836"/>
    </source>
</evidence>
<feature type="domain" description="Exo-beta-D-glucosaminidase Ig-fold" evidence="6">
    <location>
        <begin position="776"/>
        <end position="880"/>
    </location>
</feature>
<evidence type="ECO:0000259" key="7">
    <source>
        <dbReference type="Pfam" id="PF22666"/>
    </source>
</evidence>
<keyword evidence="9" id="KW-1185">Reference proteome</keyword>
<dbReference type="OrthoDB" id="9801077at2"/>
<dbReference type="GO" id="GO:0005975">
    <property type="term" value="P:carbohydrate metabolic process"/>
    <property type="evidence" value="ECO:0007669"/>
    <property type="project" value="InterPro"/>
</dbReference>
<evidence type="ECO:0000259" key="6">
    <source>
        <dbReference type="Pfam" id="PF18368"/>
    </source>
</evidence>
<dbReference type="PANTHER" id="PTHR43536:SF1">
    <property type="entry name" value="MANNOSYLGLYCOPROTEIN ENDO-BETA-MANNOSIDASE"/>
    <property type="match status" value="1"/>
</dbReference>
<gene>
    <name evidence="8" type="ORF">SAMN04515674_10684</name>
</gene>
<sequence>MRKDFNIKLPAILFFLMSGIMLQFSGHVTFAQNQYELNEGWKCAPIKTVKDDGKTISKTGFSLAGWKPAVVPGTVLTTLLANKEIPDPFYGLNNEKIPDIYDTGREFYTYWFVKEFKEPFPANDDQVWLKFRGINYSCEIFLNGSKINTTAYEGMFLRQSFNITPFLSKDGNNRIAVIVHPPDPVGKANGGQGGDGMIAKNVSIQYTAGWDWIRPIRDRNTGIWDKVYIEKTRSVNLKDPHIITLVPGRRTPEGNQQPAVIKVTADLENPGNKPVEGLLQYVIEGNKVSKKVSLAPHTTKTITLDDFTLKNPKLWWPAGYGKQYLYKAQLQFLEKGNIQSDSETVTFGVREIQTDWNATTGSRQIYVNGQKIFIKGGNWIISDAMLRFSEERYDAEVRFHRDMNLNLIRIWGGALVERPEFYQACDKYGMLVFQDFWISGDCNGRWVDPQKKEDQWTRRKYPDNHTLFLKSAEDMIKMVRNHPSLAIWCGGNEITPPEDILVPLRDSILPKLDGTRWFVEYSNSDSMSYNSLGGNGDGPYGIQPISTFWENRTFPFNSEVGSVGIGDYESLKRFIPKENLNVPKFGTSDKPDSVWTYHTYTGVGYNQYIEPYGPSKDIKDFALKAQLVNYDQYRGLIEGFSAHMWEWYTGVIIWKTQNPWTAMRGQMYDYYLDPNACLYGLKSGSELLHVMCNPVDGMVMIVNNDFKPYRNLMLVVKTYDISGKEKLVTQVFSNIEPASFKKYFSVKKTIDDMGKDSGVFLSLQLLDENKKVLSDNFYWYPDAKGNYSGLNNMQKADNLKVTARKQSEGKIEVTLTNPSNNPVAFFNRISLVNEQTRERVLPTFYDDNYISVSPGTEKRVILEYKPDNQKTVISIEGWNLPQKYISIEK</sequence>
<dbReference type="Gene3D" id="2.60.120.260">
    <property type="entry name" value="Galactose-binding domain-like"/>
    <property type="match status" value="1"/>
</dbReference>
<dbReference type="SUPFAM" id="SSF51445">
    <property type="entry name" value="(Trans)glycosidases"/>
    <property type="match status" value="1"/>
</dbReference>
<evidence type="ECO:0000313" key="8">
    <source>
        <dbReference type="EMBL" id="SFP83366.1"/>
    </source>
</evidence>
<dbReference type="Pfam" id="PF22666">
    <property type="entry name" value="Glyco_hydro_2_N2"/>
    <property type="match status" value="1"/>
</dbReference>
<dbReference type="InterPro" id="IPR006103">
    <property type="entry name" value="Glyco_hydro_2_cat"/>
</dbReference>
<dbReference type="InterPro" id="IPR017853">
    <property type="entry name" value="GH"/>
</dbReference>
<proteinExistence type="inferred from homology"/>
<evidence type="ECO:0000256" key="2">
    <source>
        <dbReference type="ARBA" id="ARBA00022801"/>
    </source>
</evidence>
<keyword evidence="2 8" id="KW-0378">Hydrolase</keyword>
<dbReference type="Pfam" id="PF02836">
    <property type="entry name" value="Glyco_hydro_2_C"/>
    <property type="match status" value="1"/>
</dbReference>
<accession>A0A1I5TM02</accession>
<dbReference type="Gene3D" id="3.20.20.80">
    <property type="entry name" value="Glycosidases"/>
    <property type="match status" value="1"/>
</dbReference>
<dbReference type="InterPro" id="IPR006102">
    <property type="entry name" value="Ig-like_GH2"/>
</dbReference>
<dbReference type="GO" id="GO:0004553">
    <property type="term" value="F:hydrolase activity, hydrolyzing O-glycosyl compounds"/>
    <property type="evidence" value="ECO:0007669"/>
    <property type="project" value="InterPro"/>
</dbReference>
<evidence type="ECO:0000256" key="1">
    <source>
        <dbReference type="ARBA" id="ARBA00007401"/>
    </source>
</evidence>
<comment type="similarity">
    <text evidence="1">Belongs to the glycosyl hydrolase 2 family.</text>
</comment>
<dbReference type="InterPro" id="IPR013783">
    <property type="entry name" value="Ig-like_fold"/>
</dbReference>
<dbReference type="STRING" id="1079859.SAMN04515674_10684"/>
<organism evidence="8 9">
    <name type="scientific">Pseudarcicella hirudinis</name>
    <dbReference type="NCBI Taxonomy" id="1079859"/>
    <lineage>
        <taxon>Bacteria</taxon>
        <taxon>Pseudomonadati</taxon>
        <taxon>Bacteroidota</taxon>
        <taxon>Cytophagia</taxon>
        <taxon>Cytophagales</taxon>
        <taxon>Flectobacillaceae</taxon>
        <taxon>Pseudarcicella</taxon>
    </lineage>
</organism>